<gene>
    <name evidence="2" type="ORF">D0437_32690</name>
</gene>
<dbReference type="EMBL" id="CP031778">
    <property type="protein sequence ID" value="QDZ77421.1"/>
    <property type="molecule type" value="Genomic_DNA"/>
</dbReference>
<protein>
    <submittedName>
        <fullName evidence="2">Endopeptidase</fullName>
    </submittedName>
</protein>
<name>A0A9X7M2G3_BACCE</name>
<feature type="region of interest" description="Disordered" evidence="1">
    <location>
        <begin position="62"/>
        <end position="87"/>
    </location>
</feature>
<proteinExistence type="predicted"/>
<accession>A0A9X7M2G3</accession>
<organism evidence="2 3">
    <name type="scientific">Bacillus cereus</name>
    <dbReference type="NCBI Taxonomy" id="1396"/>
    <lineage>
        <taxon>Bacteria</taxon>
        <taxon>Bacillati</taxon>
        <taxon>Bacillota</taxon>
        <taxon>Bacilli</taxon>
        <taxon>Bacillales</taxon>
        <taxon>Bacillaceae</taxon>
        <taxon>Bacillus</taxon>
        <taxon>Bacillus cereus group</taxon>
    </lineage>
</organism>
<feature type="non-terminal residue" evidence="2">
    <location>
        <position position="1"/>
    </location>
</feature>
<reference evidence="2 3" key="1">
    <citation type="journal article" date="2019" name="Ecotoxicol. Environ. Saf.">
        <title>Microbial characterization of heavy metal resistant bacterial strains isolated from an electroplating wastewater treatment plant.</title>
        <authorList>
            <person name="Cai X."/>
            <person name="Zheng X."/>
            <person name="Zhang D."/>
            <person name="Iqbal W."/>
            <person name="Liu C."/>
            <person name="Yang B."/>
            <person name="Zhao X."/>
            <person name="Lu X."/>
            <person name="Mao Y."/>
        </authorList>
    </citation>
    <scope>NUCLEOTIDE SEQUENCE [LARGE SCALE GENOMIC DNA]</scope>
    <source>
        <strain evidence="2 3">Co1-1</strain>
    </source>
</reference>
<evidence type="ECO:0000313" key="2">
    <source>
        <dbReference type="EMBL" id="QDZ77421.1"/>
    </source>
</evidence>
<evidence type="ECO:0000313" key="3">
    <source>
        <dbReference type="Proteomes" id="UP000321735"/>
    </source>
</evidence>
<dbReference type="Proteomes" id="UP000321735">
    <property type="component" value="Chromosome"/>
</dbReference>
<feature type="compositionally biased region" description="Basic residues" evidence="1">
    <location>
        <begin position="65"/>
        <end position="87"/>
    </location>
</feature>
<evidence type="ECO:0000256" key="1">
    <source>
        <dbReference type="SAM" id="MobiDB-lite"/>
    </source>
</evidence>
<dbReference type="AlphaFoldDB" id="A0A9X7M2G3"/>
<sequence>NRKEGEPTITTEAIPTHYGLVIPKEAEENGVGLYGMLSQLTKGFQEYVTKTDARIEELEPIKPRGNIKHRNKVKRQRRPLRHVKRNS</sequence>